<accession>A0ABT6NY29</accession>
<dbReference type="InterPro" id="IPR017441">
    <property type="entry name" value="Protein_kinase_ATP_BS"/>
</dbReference>
<dbReference type="PROSITE" id="PS00107">
    <property type="entry name" value="PROTEIN_KINASE_ATP"/>
    <property type="match status" value="1"/>
</dbReference>
<evidence type="ECO:0000313" key="9">
    <source>
        <dbReference type="Proteomes" id="UP001160301"/>
    </source>
</evidence>
<dbReference type="CDD" id="cd14014">
    <property type="entry name" value="STKc_PknB_like"/>
    <property type="match status" value="1"/>
</dbReference>
<dbReference type="EMBL" id="JARZHI010000025">
    <property type="protein sequence ID" value="MDI1432980.1"/>
    <property type="molecule type" value="Genomic_DNA"/>
</dbReference>
<feature type="region of interest" description="Disordered" evidence="6">
    <location>
        <begin position="294"/>
        <end position="339"/>
    </location>
</feature>
<dbReference type="SUPFAM" id="SSF48452">
    <property type="entry name" value="TPR-like"/>
    <property type="match status" value="2"/>
</dbReference>
<dbReference type="Gene3D" id="3.30.200.20">
    <property type="entry name" value="Phosphorylase Kinase, domain 1"/>
    <property type="match status" value="1"/>
</dbReference>
<keyword evidence="9" id="KW-1185">Reference proteome</keyword>
<dbReference type="GO" id="GO:0016301">
    <property type="term" value="F:kinase activity"/>
    <property type="evidence" value="ECO:0007669"/>
    <property type="project" value="UniProtKB-KW"/>
</dbReference>
<evidence type="ECO:0000256" key="6">
    <source>
        <dbReference type="SAM" id="MobiDB-lite"/>
    </source>
</evidence>
<reference evidence="8 9" key="1">
    <citation type="submission" date="2023-04" db="EMBL/GenBank/DDBJ databases">
        <title>The genome sequence of Polyangium sorediatum DSM14670.</title>
        <authorList>
            <person name="Zhang X."/>
        </authorList>
    </citation>
    <scope>NUCLEOTIDE SEQUENCE [LARGE SCALE GENOMIC DNA]</scope>
    <source>
        <strain evidence="8 9">DSM 14670</strain>
    </source>
</reference>
<name>A0ABT6NY29_9BACT</name>
<dbReference type="InterPro" id="IPR000719">
    <property type="entry name" value="Prot_kinase_dom"/>
</dbReference>
<comment type="caution">
    <text evidence="8">The sequence shown here is derived from an EMBL/GenBank/DDBJ whole genome shotgun (WGS) entry which is preliminary data.</text>
</comment>
<dbReference type="Pfam" id="PF00069">
    <property type="entry name" value="Pkinase"/>
    <property type="match status" value="1"/>
</dbReference>
<protein>
    <submittedName>
        <fullName evidence="8">Protein kinase</fullName>
    </submittedName>
</protein>
<organism evidence="8 9">
    <name type="scientific">Polyangium sorediatum</name>
    <dbReference type="NCBI Taxonomy" id="889274"/>
    <lineage>
        <taxon>Bacteria</taxon>
        <taxon>Pseudomonadati</taxon>
        <taxon>Myxococcota</taxon>
        <taxon>Polyangia</taxon>
        <taxon>Polyangiales</taxon>
        <taxon>Polyangiaceae</taxon>
        <taxon>Polyangium</taxon>
    </lineage>
</organism>
<feature type="domain" description="Protein kinase" evidence="7">
    <location>
        <begin position="12"/>
        <end position="282"/>
    </location>
</feature>
<dbReference type="PROSITE" id="PS50011">
    <property type="entry name" value="PROTEIN_KINASE_DOM"/>
    <property type="match status" value="1"/>
</dbReference>
<evidence type="ECO:0000259" key="7">
    <source>
        <dbReference type="PROSITE" id="PS50011"/>
    </source>
</evidence>
<keyword evidence="1" id="KW-0808">Transferase</keyword>
<dbReference type="Proteomes" id="UP001160301">
    <property type="component" value="Unassembled WGS sequence"/>
</dbReference>
<keyword evidence="4 5" id="KW-0067">ATP-binding</keyword>
<dbReference type="InterPro" id="IPR011990">
    <property type="entry name" value="TPR-like_helical_dom_sf"/>
</dbReference>
<dbReference type="InterPro" id="IPR011009">
    <property type="entry name" value="Kinase-like_dom_sf"/>
</dbReference>
<gene>
    <name evidence="8" type="ORF">QHF89_26030</name>
</gene>
<dbReference type="Gene3D" id="1.10.510.10">
    <property type="entry name" value="Transferase(Phosphotransferase) domain 1"/>
    <property type="match status" value="1"/>
</dbReference>
<keyword evidence="2 5" id="KW-0547">Nucleotide-binding</keyword>
<dbReference type="PANTHER" id="PTHR43289">
    <property type="entry name" value="MITOGEN-ACTIVATED PROTEIN KINASE KINASE KINASE 20-RELATED"/>
    <property type="match status" value="1"/>
</dbReference>
<evidence type="ECO:0000256" key="5">
    <source>
        <dbReference type="PROSITE-ProRule" id="PRU10141"/>
    </source>
</evidence>
<sequence length="911" mass="97690">MPLSPGERFDRYVVEALLGEGGMGEVYRAQDTRLGRSVALKVLRRDIQGGSESWARQVRRMLREARIAAALNDPGIVAVYDVGEHEGAPFIAMELVQGKLLRDLVHADAPLGEKITLLSAIAQVLCVAHRAGLVHRDVKPENVMLREDGVIKILDFGIARRTDAEIALSEGHDDLATRTGDGSFVGTPAYMAPEQVKGDPIDARVDQFAWGVTAYELLVGKLPFRLDRGPVSLIASILSDDPPPMNDVPAEIEAVVARALAKEPADRHASMDDIVAALAPFATPITTLLRRRDGPANAARPSVREPPPPKASTPSRSTTTRSLVRHAATNRTPVTTTSRAPARARRFLGLAALVTLGVAAAGIVFVRKARTAPPPVLARTSLTPVPTAVTALPLPKFAHEEARAAYREGLQGLRDGAWRTAYAAFARATRADPGLAAAWLRMAILIWDADFTAGREHFRRAVLGRATLDPHDQALLDAHEPLIQRQPSDVPETARRLALASARFPGNAELANLASMYALAYLPPSDVLPRIDRCLELDPLYGDCLQGRARLLIRRTGHIEEGLAALERCIEATPAASDCLMDRGDTNLALGRCSVVEAGAREWIAKVSAAPAAHMQLAGALYARGAPEAAVKTAVETAAAQFRAQGLEAEASKQLILHEIATGRFERAERMLRDHQRLVADDPAAGAHGWTASMLVQVLEEMGRDADAGREAQSFLARRGALITDPISADSFVYLLRAELAAGLITRDVYEAERAAWAKNHSEPAYRMGVWVSGYALAVRDAAEAKAALAVMPSEALTKPRSFALHFGLVLDSALGQTYWLAGNPAAALPHLTAATVSCSGLVEPMMPTHPMRHTKSLHLLGLVREALGDRSGACDAFGRVLARWGGARASRTAAEVRAHAKALGCEAKAG</sequence>
<dbReference type="RefSeq" id="WP_136970135.1">
    <property type="nucleotide sequence ID" value="NZ_JARZHI010000025.1"/>
</dbReference>
<evidence type="ECO:0000256" key="4">
    <source>
        <dbReference type="ARBA" id="ARBA00022840"/>
    </source>
</evidence>
<keyword evidence="3 8" id="KW-0418">Kinase</keyword>
<dbReference type="SMART" id="SM00220">
    <property type="entry name" value="S_TKc"/>
    <property type="match status" value="1"/>
</dbReference>
<proteinExistence type="predicted"/>
<dbReference type="PROSITE" id="PS00108">
    <property type="entry name" value="PROTEIN_KINASE_ST"/>
    <property type="match status" value="1"/>
</dbReference>
<feature type="compositionally biased region" description="Low complexity" evidence="6">
    <location>
        <begin position="312"/>
        <end position="322"/>
    </location>
</feature>
<evidence type="ECO:0000313" key="8">
    <source>
        <dbReference type="EMBL" id="MDI1432980.1"/>
    </source>
</evidence>
<dbReference type="SUPFAM" id="SSF56112">
    <property type="entry name" value="Protein kinase-like (PK-like)"/>
    <property type="match status" value="1"/>
</dbReference>
<dbReference type="Gene3D" id="1.25.40.10">
    <property type="entry name" value="Tetratricopeptide repeat domain"/>
    <property type="match status" value="2"/>
</dbReference>
<feature type="binding site" evidence="5">
    <location>
        <position position="41"/>
    </location>
    <ligand>
        <name>ATP</name>
        <dbReference type="ChEBI" id="CHEBI:30616"/>
    </ligand>
</feature>
<evidence type="ECO:0000256" key="2">
    <source>
        <dbReference type="ARBA" id="ARBA00022741"/>
    </source>
</evidence>
<evidence type="ECO:0000256" key="3">
    <source>
        <dbReference type="ARBA" id="ARBA00022777"/>
    </source>
</evidence>
<evidence type="ECO:0000256" key="1">
    <source>
        <dbReference type="ARBA" id="ARBA00022679"/>
    </source>
</evidence>
<dbReference type="InterPro" id="IPR008271">
    <property type="entry name" value="Ser/Thr_kinase_AS"/>
</dbReference>
<dbReference type="PANTHER" id="PTHR43289:SF6">
    <property type="entry name" value="SERINE_THREONINE-PROTEIN KINASE NEKL-3"/>
    <property type="match status" value="1"/>
</dbReference>